<dbReference type="EMBL" id="CP094326">
    <property type="protein sequence ID" value="UNY99412.1"/>
    <property type="molecule type" value="Genomic_DNA"/>
</dbReference>
<dbReference type="Proteomes" id="UP000829476">
    <property type="component" value="Chromosome"/>
</dbReference>
<comment type="subcellular location">
    <subcellularLocation>
        <location evidence="1">Cell envelope</location>
    </subcellularLocation>
</comment>
<organism evidence="6 7">
    <name type="scientific">Zhouia spongiae</name>
    <dbReference type="NCBI Taxonomy" id="2202721"/>
    <lineage>
        <taxon>Bacteria</taxon>
        <taxon>Pseudomonadati</taxon>
        <taxon>Bacteroidota</taxon>
        <taxon>Flavobacteriia</taxon>
        <taxon>Flavobacteriales</taxon>
        <taxon>Flavobacteriaceae</taxon>
        <taxon>Zhouia</taxon>
    </lineage>
</organism>
<dbReference type="PROSITE" id="PS51352">
    <property type="entry name" value="THIOREDOXIN_2"/>
    <property type="match status" value="1"/>
</dbReference>
<keyword evidence="3" id="KW-1015">Disulfide bond</keyword>
<keyword evidence="4" id="KW-0676">Redox-active center</keyword>
<dbReference type="InterPro" id="IPR050553">
    <property type="entry name" value="Thioredoxin_ResA/DsbE_sf"/>
</dbReference>
<dbReference type="Pfam" id="PF14289">
    <property type="entry name" value="DUF4369"/>
    <property type="match status" value="1"/>
</dbReference>
<dbReference type="PROSITE" id="PS51257">
    <property type="entry name" value="PROKAR_LIPOPROTEIN"/>
    <property type="match status" value="1"/>
</dbReference>
<evidence type="ECO:0000256" key="1">
    <source>
        <dbReference type="ARBA" id="ARBA00004196"/>
    </source>
</evidence>
<dbReference type="Gene3D" id="3.40.30.10">
    <property type="entry name" value="Glutaredoxin"/>
    <property type="match status" value="1"/>
</dbReference>
<dbReference type="InterPro" id="IPR013766">
    <property type="entry name" value="Thioredoxin_domain"/>
</dbReference>
<keyword evidence="2" id="KW-0201">Cytochrome c-type biogenesis</keyword>
<dbReference type="Pfam" id="PF00578">
    <property type="entry name" value="AhpC-TSA"/>
    <property type="match status" value="1"/>
</dbReference>
<feature type="domain" description="Thioredoxin" evidence="5">
    <location>
        <begin position="222"/>
        <end position="365"/>
    </location>
</feature>
<dbReference type="PANTHER" id="PTHR42852">
    <property type="entry name" value="THIOL:DISULFIDE INTERCHANGE PROTEIN DSBE"/>
    <property type="match status" value="1"/>
</dbReference>
<evidence type="ECO:0000313" key="7">
    <source>
        <dbReference type="Proteomes" id="UP000829476"/>
    </source>
</evidence>
<sequence length="365" mass="41752">MKKVLTLLIIPIIIISCKNRNDGFTITGYIEGIKDSTLIKLYDIDRQFNIDSTYSSNRDFTLKGKVENPTSCRIYAEGQSTVIQVENVEMTFKSSINNLNLESKVSGGREQELQNELKKLQQPHDIVYLGAYDSLMKKDYTSNVEKQKLIKRFNESQSASQEIYVNFGKQHPDSYLGLKIIYMNRKSIPKDSLKLIYQNLKTQYKETTIAKALGIFLYEDIAKTGSKYIDFTAKTIDNNNFRLSSLKDKFIYLSFWEAGCIPCRLENKFLSKNFDSIPNDLTIVSFSIGKNLESWKKASAADKITWHNVSDYEGGQGSIKTRYGVQAIPTSFLINKEGIIIKKFTGFNPDKNLIDELKKVMNENK</sequence>
<evidence type="ECO:0000313" key="6">
    <source>
        <dbReference type="EMBL" id="UNY99412.1"/>
    </source>
</evidence>
<evidence type="ECO:0000256" key="4">
    <source>
        <dbReference type="ARBA" id="ARBA00023284"/>
    </source>
</evidence>
<dbReference type="CDD" id="cd02966">
    <property type="entry name" value="TlpA_like_family"/>
    <property type="match status" value="1"/>
</dbReference>
<protein>
    <submittedName>
        <fullName evidence="6">AhpC/TSA family protein</fullName>
    </submittedName>
</protein>
<dbReference type="SUPFAM" id="SSF52833">
    <property type="entry name" value="Thioredoxin-like"/>
    <property type="match status" value="1"/>
</dbReference>
<evidence type="ECO:0000256" key="2">
    <source>
        <dbReference type="ARBA" id="ARBA00022748"/>
    </source>
</evidence>
<accession>A0ABY3YNK7</accession>
<evidence type="ECO:0000259" key="5">
    <source>
        <dbReference type="PROSITE" id="PS51352"/>
    </source>
</evidence>
<dbReference type="InterPro" id="IPR036249">
    <property type="entry name" value="Thioredoxin-like_sf"/>
</dbReference>
<dbReference type="RefSeq" id="WP_242937785.1">
    <property type="nucleotide sequence ID" value="NZ_CP094326.1"/>
</dbReference>
<name>A0ABY3YNK7_9FLAO</name>
<reference evidence="6 7" key="1">
    <citation type="journal article" date="2018" name="Int. J. Syst. Evol. Microbiol.">
        <title>Zhouia spongiae sp. nov., isolated from a marine sponge.</title>
        <authorList>
            <person name="Zhuang L."/>
            <person name="Lin B."/>
            <person name="Qin F."/>
            <person name="Luo L."/>
        </authorList>
    </citation>
    <scope>NUCLEOTIDE SEQUENCE [LARGE SCALE GENOMIC DNA]</scope>
    <source>
        <strain evidence="6 7">HN-Y44</strain>
    </source>
</reference>
<evidence type="ECO:0000256" key="3">
    <source>
        <dbReference type="ARBA" id="ARBA00023157"/>
    </source>
</evidence>
<gene>
    <name evidence="6" type="ORF">MQE36_03495</name>
</gene>
<keyword evidence="7" id="KW-1185">Reference proteome</keyword>
<dbReference type="InterPro" id="IPR025380">
    <property type="entry name" value="DUF4369"/>
</dbReference>
<dbReference type="InterPro" id="IPR000866">
    <property type="entry name" value="AhpC/TSA"/>
</dbReference>
<dbReference type="PANTHER" id="PTHR42852:SF6">
    <property type="entry name" value="THIOL:DISULFIDE INTERCHANGE PROTEIN DSBE"/>
    <property type="match status" value="1"/>
</dbReference>
<proteinExistence type="predicted"/>